<sequence>MKSVVFIWVISISSGLLQAQEIIISGKILHANSQNVIGGVSVRLEDHFTETKTNTEGIFILSFTDLEMGNYILNISKLGFQSLRLPILLDRSTLDLGVISLTPDIAEQQAQLGSVNLSENELDDDQIDAGFSSILNAGKDAFLNAAAYDFSQTYFKPRGYDSQYGLVMINGIPLNKINNGRPQWSNWGGLNDVQRNQDFNFAVSAVDKNFGSLAGSTNFVMRASKFSKGGRLTLSAANRSYRSRIMATYSSGELKNNWFYTVSLSGRFAEEGYMEGTSYNAKSAFLSVEKKINEDHSLNFAAIYTPNIRGKSAAITDEVFELKGRKYNSYWGYQGDQIRNSRQRRVEEPILMLNHFWELSKDTQITTNIAYQFGSIGNTRIDYGGTNLVRFNDQVSYDGGGQNPDPSYYQNLPSYFLRFEGSENYEAAYRSAAAFRENGQLNWDAIYEANRTEANAGNNAVYALTEDRNDDRSVFLNTTFDHQLNSNLKLNDGINFQQLKSHNYAKIDDLFGGNQFLDIDFFAEPTNDFSLEQVAQSDLQNPNRLVGENEIYKYNYDLNSTKFEAFSQLEFIAKNIETYLSAKISSTNYDRFGNYQNGLFPDNSLGQSATLHFTDFGLKTGITYHFTGRHSISSNLFLASNPPTLQNSFANPRQNKTLVQDLDSEQIYSADATYRYRSPNFNLKISGYFTQFRNVTDVSFYYVDGLSGLGRNTTTAFVQEILYDAEKQHLGIEFGAEAQVTSTIKLKSALALGQFIFSNNPNLYLTSNSFAGNVNYGETRLKNYRLANGPQHAAQLGFEYRDPDYWWFGLTANYFANVFINVSPLLRTSNFATDTDGLPLENYDAQLAREYLKQENLGDYFLLNAIGGKSWKLGDYYVGLFVSLNNILDQLYKTGGYEQSRNANFTSLQEDREREMPVFGNRYWYGYGTTYFANLYVRF</sequence>
<comment type="subcellular location">
    <subcellularLocation>
        <location evidence="1">Cell outer membrane</location>
    </subcellularLocation>
</comment>
<dbReference type="RefSeq" id="WP_092539954.1">
    <property type="nucleotide sequence ID" value="NZ_FOKV01000001.1"/>
</dbReference>
<keyword evidence="5" id="KW-1185">Reference proteome</keyword>
<dbReference type="SUPFAM" id="SSF49464">
    <property type="entry name" value="Carboxypeptidase regulatory domain-like"/>
    <property type="match status" value="1"/>
</dbReference>
<evidence type="ECO:0000256" key="2">
    <source>
        <dbReference type="ARBA" id="ARBA00023136"/>
    </source>
</evidence>
<organism evidence="4 5">
    <name type="scientific">Zunongwangia mangrovi</name>
    <dbReference type="NCBI Taxonomy" id="1334022"/>
    <lineage>
        <taxon>Bacteria</taxon>
        <taxon>Pseudomonadati</taxon>
        <taxon>Bacteroidota</taxon>
        <taxon>Flavobacteriia</taxon>
        <taxon>Flavobacteriales</taxon>
        <taxon>Flavobacteriaceae</taxon>
        <taxon>Zunongwangia</taxon>
    </lineage>
</organism>
<gene>
    <name evidence="4" type="ORF">SAMN04487907_101671</name>
</gene>
<evidence type="ECO:0000256" key="3">
    <source>
        <dbReference type="ARBA" id="ARBA00023237"/>
    </source>
</evidence>
<proteinExistence type="predicted"/>
<keyword evidence="3" id="KW-0998">Cell outer membrane</keyword>
<dbReference type="GO" id="GO:0009279">
    <property type="term" value="C:cell outer membrane"/>
    <property type="evidence" value="ECO:0007669"/>
    <property type="project" value="UniProtKB-SubCell"/>
</dbReference>
<dbReference type="InterPro" id="IPR036942">
    <property type="entry name" value="Beta-barrel_TonB_sf"/>
</dbReference>
<dbReference type="Proteomes" id="UP000199438">
    <property type="component" value="Unassembled WGS sequence"/>
</dbReference>
<dbReference type="InterPro" id="IPR008969">
    <property type="entry name" value="CarboxyPept-like_regulatory"/>
</dbReference>
<name>A0A1I1DXE5_9FLAO</name>
<evidence type="ECO:0000313" key="4">
    <source>
        <dbReference type="EMBL" id="SFB79484.1"/>
    </source>
</evidence>
<reference evidence="5" key="1">
    <citation type="submission" date="2016-10" db="EMBL/GenBank/DDBJ databases">
        <authorList>
            <person name="Varghese N."/>
            <person name="Submissions S."/>
        </authorList>
    </citation>
    <scope>NUCLEOTIDE SEQUENCE [LARGE SCALE GENOMIC DNA]</scope>
    <source>
        <strain evidence="5">DSM 24499</strain>
    </source>
</reference>
<dbReference type="Gene3D" id="2.40.170.20">
    <property type="entry name" value="TonB-dependent receptor, beta-barrel domain"/>
    <property type="match status" value="2"/>
</dbReference>
<dbReference type="AlphaFoldDB" id="A0A1I1DXE5"/>
<protein>
    <submittedName>
        <fullName evidence="4">CarboxypepD_reg-like domain-containing protein</fullName>
    </submittedName>
</protein>
<dbReference type="SUPFAM" id="SSF56935">
    <property type="entry name" value="Porins"/>
    <property type="match status" value="1"/>
</dbReference>
<dbReference type="EMBL" id="FOKV01000001">
    <property type="protein sequence ID" value="SFB79484.1"/>
    <property type="molecule type" value="Genomic_DNA"/>
</dbReference>
<evidence type="ECO:0000313" key="5">
    <source>
        <dbReference type="Proteomes" id="UP000199438"/>
    </source>
</evidence>
<dbReference type="OrthoDB" id="1453181at2"/>
<evidence type="ECO:0000256" key="1">
    <source>
        <dbReference type="ARBA" id="ARBA00004442"/>
    </source>
</evidence>
<dbReference type="STRING" id="1334022.SAMN04487907_101671"/>
<accession>A0A1I1DXE5</accession>
<keyword evidence="2" id="KW-0472">Membrane</keyword>